<proteinExistence type="predicted"/>
<gene>
    <name evidence="4" type="ORF">EXIGLDRAFT_768834</name>
</gene>
<feature type="transmembrane region" description="Helical" evidence="2">
    <location>
        <begin position="181"/>
        <end position="203"/>
    </location>
</feature>
<reference evidence="4 5" key="1">
    <citation type="journal article" date="2016" name="Mol. Biol. Evol.">
        <title>Comparative Genomics of Early-Diverging Mushroom-Forming Fungi Provides Insights into the Origins of Lignocellulose Decay Capabilities.</title>
        <authorList>
            <person name="Nagy L.G."/>
            <person name="Riley R."/>
            <person name="Tritt A."/>
            <person name="Adam C."/>
            <person name="Daum C."/>
            <person name="Floudas D."/>
            <person name="Sun H."/>
            <person name="Yadav J.S."/>
            <person name="Pangilinan J."/>
            <person name="Larsson K.H."/>
            <person name="Matsuura K."/>
            <person name="Barry K."/>
            <person name="Labutti K."/>
            <person name="Kuo R."/>
            <person name="Ohm R.A."/>
            <person name="Bhattacharya S.S."/>
            <person name="Shirouzu T."/>
            <person name="Yoshinaga Y."/>
            <person name="Martin F.M."/>
            <person name="Grigoriev I.V."/>
            <person name="Hibbett D.S."/>
        </authorList>
    </citation>
    <scope>NUCLEOTIDE SEQUENCE [LARGE SCALE GENOMIC DNA]</scope>
    <source>
        <strain evidence="4 5">HHB12029</strain>
    </source>
</reference>
<keyword evidence="2" id="KW-0472">Membrane</keyword>
<keyword evidence="5" id="KW-1185">Reference proteome</keyword>
<evidence type="ECO:0000256" key="2">
    <source>
        <dbReference type="SAM" id="Phobius"/>
    </source>
</evidence>
<dbReference type="EMBL" id="KV426005">
    <property type="protein sequence ID" value="KZV92617.1"/>
    <property type="molecule type" value="Genomic_DNA"/>
</dbReference>
<dbReference type="OrthoDB" id="3270641at2759"/>
<organism evidence="4 5">
    <name type="scientific">Exidia glandulosa HHB12029</name>
    <dbReference type="NCBI Taxonomy" id="1314781"/>
    <lineage>
        <taxon>Eukaryota</taxon>
        <taxon>Fungi</taxon>
        <taxon>Dikarya</taxon>
        <taxon>Basidiomycota</taxon>
        <taxon>Agaricomycotina</taxon>
        <taxon>Agaricomycetes</taxon>
        <taxon>Auriculariales</taxon>
        <taxon>Exidiaceae</taxon>
        <taxon>Exidia</taxon>
    </lineage>
</organism>
<name>A0A165HY09_EXIGL</name>
<dbReference type="Proteomes" id="UP000077266">
    <property type="component" value="Unassembled WGS sequence"/>
</dbReference>
<sequence>MRAAALAHVLLAGTLLVSGKNITVDDTSPQWSFTPKVGVWGVISKEEPCVPCQSQPDADRAFAGTWHDATGEGSAILSFTGVGATVYAICPGPHAGGEYSLSLSFLLDGVTNGTFVDTPCPGYTYNYMIYHVSGLARQEHTIEIANHFHDTPLTTSNILLDYAVVYDGDEEASSGGNPINAAAIVLPVILGVSLIVLGLWLYLRKRIQPKARIVTESEPKPLSAYPESPYELRSHGAPSMYSSEPTLAEPVPPLPAHYNSRAAVPPRHDGVDTELEAAFSVIMSRARGAGSHSIASSPSKRGNGIERRGTQVSESADGHAPPSYTDTLSPR</sequence>
<dbReference type="Gene3D" id="2.60.120.260">
    <property type="entry name" value="Galactose-binding domain-like"/>
    <property type="match status" value="1"/>
</dbReference>
<feature type="chain" id="PRO_5007858939" evidence="3">
    <location>
        <begin position="20"/>
        <end position="331"/>
    </location>
</feature>
<evidence type="ECO:0000256" key="3">
    <source>
        <dbReference type="SAM" id="SignalP"/>
    </source>
</evidence>
<feature type="region of interest" description="Disordered" evidence="1">
    <location>
        <begin position="220"/>
        <end position="268"/>
    </location>
</feature>
<accession>A0A165HY09</accession>
<evidence type="ECO:0000313" key="5">
    <source>
        <dbReference type="Proteomes" id="UP000077266"/>
    </source>
</evidence>
<dbReference type="AlphaFoldDB" id="A0A165HY09"/>
<dbReference type="InParanoid" id="A0A165HY09"/>
<keyword evidence="2" id="KW-0812">Transmembrane</keyword>
<feature type="signal peptide" evidence="3">
    <location>
        <begin position="1"/>
        <end position="19"/>
    </location>
</feature>
<keyword evidence="2" id="KW-1133">Transmembrane helix</keyword>
<evidence type="ECO:0000256" key="1">
    <source>
        <dbReference type="SAM" id="MobiDB-lite"/>
    </source>
</evidence>
<protein>
    <submittedName>
        <fullName evidence="4">Uncharacterized protein</fullName>
    </submittedName>
</protein>
<evidence type="ECO:0000313" key="4">
    <source>
        <dbReference type="EMBL" id="KZV92617.1"/>
    </source>
</evidence>
<feature type="region of interest" description="Disordered" evidence="1">
    <location>
        <begin position="287"/>
        <end position="331"/>
    </location>
</feature>
<keyword evidence="3" id="KW-0732">Signal</keyword>